<dbReference type="HOGENOM" id="CLU_000445_107_20_0"/>
<dbReference type="AlphaFoldDB" id="A0A081C9Y4"/>
<dbReference type="SUPFAM" id="SSF58104">
    <property type="entry name" value="Methyl-accepting chemotaxis protein (MCP) signaling domain"/>
    <property type="match status" value="2"/>
</dbReference>
<protein>
    <submittedName>
        <fullName evidence="8">Methyl-accepting chemotaxis sensory transducer</fullName>
    </submittedName>
</protein>
<name>A0A081C9Y4_VECG1</name>
<dbReference type="PROSITE" id="PS50885">
    <property type="entry name" value="HAMP"/>
    <property type="match status" value="3"/>
</dbReference>
<evidence type="ECO:0000256" key="5">
    <source>
        <dbReference type="SAM" id="Phobius"/>
    </source>
</evidence>
<dbReference type="PANTHER" id="PTHR43531">
    <property type="entry name" value="PROTEIN ICFG"/>
    <property type="match status" value="1"/>
</dbReference>
<feature type="domain" description="HAMP" evidence="7">
    <location>
        <begin position="276"/>
        <end position="328"/>
    </location>
</feature>
<keyword evidence="5" id="KW-1133">Transmembrane helix</keyword>
<proteinExistence type="inferred from homology"/>
<evidence type="ECO:0000256" key="2">
    <source>
        <dbReference type="ARBA" id="ARBA00029447"/>
    </source>
</evidence>
<gene>
    <name evidence="8" type="ORF">U27_01289</name>
</gene>
<dbReference type="PROSITE" id="PS50111">
    <property type="entry name" value="CHEMOTAXIS_TRANSDUC_2"/>
    <property type="match status" value="1"/>
</dbReference>
<dbReference type="PANTHER" id="PTHR43531:SF11">
    <property type="entry name" value="METHYL-ACCEPTING CHEMOTAXIS PROTEIN 3"/>
    <property type="match status" value="1"/>
</dbReference>
<feature type="region of interest" description="Disordered" evidence="4">
    <location>
        <begin position="834"/>
        <end position="873"/>
    </location>
</feature>
<dbReference type="SUPFAM" id="SSF158472">
    <property type="entry name" value="HAMP domain-like"/>
    <property type="match status" value="1"/>
</dbReference>
<dbReference type="Pfam" id="PF18947">
    <property type="entry name" value="HAMP_2"/>
    <property type="match status" value="3"/>
</dbReference>
<dbReference type="GO" id="GO:0005886">
    <property type="term" value="C:plasma membrane"/>
    <property type="evidence" value="ECO:0007669"/>
    <property type="project" value="TreeGrafter"/>
</dbReference>
<dbReference type="InterPro" id="IPR051310">
    <property type="entry name" value="MCP_chemotaxis"/>
</dbReference>
<feature type="domain" description="HAMP" evidence="7">
    <location>
        <begin position="185"/>
        <end position="237"/>
    </location>
</feature>
<keyword evidence="5" id="KW-0472">Membrane</keyword>
<feature type="domain" description="HAMP" evidence="7">
    <location>
        <begin position="538"/>
        <end position="588"/>
    </location>
</feature>
<evidence type="ECO:0000256" key="1">
    <source>
        <dbReference type="ARBA" id="ARBA00022500"/>
    </source>
</evidence>
<dbReference type="InterPro" id="IPR003660">
    <property type="entry name" value="HAMP_dom"/>
</dbReference>
<dbReference type="SMART" id="SM00304">
    <property type="entry name" value="HAMP"/>
    <property type="match status" value="4"/>
</dbReference>
<dbReference type="GO" id="GO:0007165">
    <property type="term" value="P:signal transduction"/>
    <property type="evidence" value="ECO:0007669"/>
    <property type="project" value="UniProtKB-KW"/>
</dbReference>
<dbReference type="Proteomes" id="UP000030661">
    <property type="component" value="Unassembled WGS sequence"/>
</dbReference>
<dbReference type="STRING" id="1499967.U27_01289"/>
<dbReference type="SMART" id="SM00283">
    <property type="entry name" value="MA"/>
    <property type="match status" value="1"/>
</dbReference>
<keyword evidence="5" id="KW-0812">Transmembrane</keyword>
<evidence type="ECO:0000313" key="8">
    <source>
        <dbReference type="EMBL" id="GAK61389.1"/>
    </source>
</evidence>
<feature type="domain" description="Methyl-accepting transducer" evidence="6">
    <location>
        <begin position="593"/>
        <end position="808"/>
    </location>
</feature>
<dbReference type="Pfam" id="PF00672">
    <property type="entry name" value="HAMP"/>
    <property type="match status" value="1"/>
</dbReference>
<evidence type="ECO:0000259" key="6">
    <source>
        <dbReference type="PROSITE" id="PS50111"/>
    </source>
</evidence>
<evidence type="ECO:0000259" key="7">
    <source>
        <dbReference type="PROSITE" id="PS50885"/>
    </source>
</evidence>
<dbReference type="GO" id="GO:0006935">
    <property type="term" value="P:chemotaxis"/>
    <property type="evidence" value="ECO:0007669"/>
    <property type="project" value="UniProtKB-KW"/>
</dbReference>
<dbReference type="eggNOG" id="COG3829">
    <property type="taxonomic scope" value="Bacteria"/>
</dbReference>
<keyword evidence="1" id="KW-0145">Chemotaxis</keyword>
<feature type="region of interest" description="Disordered" evidence="4">
    <location>
        <begin position="609"/>
        <end position="631"/>
    </location>
</feature>
<evidence type="ECO:0000256" key="3">
    <source>
        <dbReference type="PROSITE-ProRule" id="PRU00284"/>
    </source>
</evidence>
<comment type="similarity">
    <text evidence="2">Belongs to the methyl-accepting chemotaxis (MCP) protein family.</text>
</comment>
<dbReference type="Gene3D" id="1.20.120.1530">
    <property type="match status" value="2"/>
</dbReference>
<dbReference type="EMBL" id="DF820479">
    <property type="protein sequence ID" value="GAK61389.1"/>
    <property type="molecule type" value="Genomic_DNA"/>
</dbReference>
<feature type="transmembrane region" description="Helical" evidence="5">
    <location>
        <begin position="162"/>
        <end position="185"/>
    </location>
</feature>
<dbReference type="eggNOG" id="COG0840">
    <property type="taxonomic scope" value="Bacteria"/>
</dbReference>
<evidence type="ECO:0000313" key="9">
    <source>
        <dbReference type="Proteomes" id="UP000030661"/>
    </source>
</evidence>
<sequence length="899" mass="99462">MEQYVVQQVHWKNSLKVRMGFSLFIIITCILALFGIYQYVKIQSNSMQELNELADITIDRLAENLVSPIWQMDTLQIVNILNSEMREKRIAAIVVKENITNVLLEGRTRDADWKIIPVHTEDDLDANAMMKTKEITRSEETIGQVDIYITQKFMHAQLKRTIWETILSMVLVDLAALGFTIVITFRLTHALEKMVTIANAIAAGDFDQPIEIQRKDEIGQLAEVFRNMQNTIGHVIQETDGLLQAIQAGQLEMRGKTEGFMGGWQELLTGVNRVVEAFVAPVNMATEVLSRIARGDIPERITNEYQGDFNKITHHLNALIDSTNETIRIAEEIADGNLTVEARERSEHDRLMKALNGMIKGLNIILQEMDTLVHTVQKGKLDTRGNAEVFKGGWRELVVGVNSLIDAFVTPIMMTAMYIDRVTKGDIPAKITEDYQGDFNEIKRNLNTLIDTMRNLLDETRELILAVQAGKLSHRAQTSYFIGDWRELVVGMNNVLDAFVTPISMTADALDRISKGDIPAPIAEQYQGDFNEIKHNLNMLIDAMNAITQLAEQMAAGNLTMSVTERSEHDTLMRALNAMIRKLHEIVINVKIAADNLAGFSLEMTSSAEKTSQGATQQAAAAEEASSSMQQMAANIRQNADNALQTEKIAVKSAEGARAGGKAVSQTVAAMRQIAKKISIIEDIAGQTRLLSLNATIEAARAQEHGKGFAVVASEVRNLADQSRLAAEEINELANSSVSIAEEAGESLSRLIPDIEKTSDLVQEISAASNEQSSGAEQINRAIQQLDQVIQQNAASSEEMVSTAESLASQAEQLQSLISFFRITDAMEPAVVGKAGTAQDKPTSAISALSSKGIRRKTTQDSRITPKKNSPTPVIEETLIEMQPDRVNNDDQDDEFERF</sequence>
<keyword evidence="3" id="KW-0807">Transducer</keyword>
<dbReference type="GO" id="GO:0004888">
    <property type="term" value="F:transmembrane signaling receptor activity"/>
    <property type="evidence" value="ECO:0007669"/>
    <property type="project" value="TreeGrafter"/>
</dbReference>
<reference evidence="8" key="1">
    <citation type="journal article" date="2015" name="PeerJ">
        <title>First genomic representation of candidate bacterial phylum KSB3 points to enhanced environmental sensing as a trigger of wastewater bulking.</title>
        <authorList>
            <person name="Sekiguchi Y."/>
            <person name="Ohashi A."/>
            <person name="Parks D.H."/>
            <person name="Yamauchi T."/>
            <person name="Tyson G.W."/>
            <person name="Hugenholtz P."/>
        </authorList>
    </citation>
    <scope>NUCLEOTIDE SEQUENCE [LARGE SCALE GENOMIC DNA]</scope>
</reference>
<dbReference type="Gene3D" id="1.10.287.950">
    <property type="entry name" value="Methyl-accepting chemotaxis protein"/>
    <property type="match status" value="1"/>
</dbReference>
<organism evidence="8">
    <name type="scientific">Vecturithrix granuli</name>
    <dbReference type="NCBI Taxonomy" id="1499967"/>
    <lineage>
        <taxon>Bacteria</taxon>
        <taxon>Candidatus Moduliflexota</taxon>
        <taxon>Candidatus Vecturitrichia</taxon>
        <taxon>Candidatus Vecturitrichales</taxon>
        <taxon>Candidatus Vecturitrichaceae</taxon>
        <taxon>Candidatus Vecturithrix</taxon>
    </lineage>
</organism>
<feature type="compositionally biased region" description="Low complexity" evidence="4">
    <location>
        <begin position="611"/>
        <end position="631"/>
    </location>
</feature>
<dbReference type="CDD" id="cd06225">
    <property type="entry name" value="HAMP"/>
    <property type="match status" value="1"/>
</dbReference>
<keyword evidence="9" id="KW-1185">Reference proteome</keyword>
<feature type="compositionally biased region" description="Polar residues" evidence="4">
    <location>
        <begin position="861"/>
        <end position="872"/>
    </location>
</feature>
<feature type="transmembrane region" description="Helical" evidence="5">
    <location>
        <begin position="20"/>
        <end position="40"/>
    </location>
</feature>
<feature type="compositionally biased region" description="Polar residues" evidence="4">
    <location>
        <begin position="840"/>
        <end position="850"/>
    </location>
</feature>
<dbReference type="InterPro" id="IPR004089">
    <property type="entry name" value="MCPsignal_dom"/>
</dbReference>
<dbReference type="Pfam" id="PF00015">
    <property type="entry name" value="MCPsignal"/>
    <property type="match status" value="1"/>
</dbReference>
<evidence type="ECO:0000256" key="4">
    <source>
        <dbReference type="SAM" id="MobiDB-lite"/>
    </source>
</evidence>
<accession>A0A081C9Y4</accession>